<dbReference type="Pfam" id="PF00588">
    <property type="entry name" value="SpoU_methylase"/>
    <property type="match status" value="1"/>
</dbReference>
<dbReference type="InterPro" id="IPR029028">
    <property type="entry name" value="Alpha/beta_knot_MTases"/>
</dbReference>
<accession>A0A6J1PCA8</accession>
<dbReference type="InterPro" id="IPR001537">
    <property type="entry name" value="SpoU_MeTrfase"/>
</dbReference>
<evidence type="ECO:0000256" key="1">
    <source>
        <dbReference type="ARBA" id="ARBA00022603"/>
    </source>
</evidence>
<gene>
    <name evidence="5" type="primary">LOC112058570</name>
</gene>
<dbReference type="RefSeq" id="XP_023955278.2">
    <property type="nucleotide sequence ID" value="XM_024099510.2"/>
</dbReference>
<dbReference type="GeneID" id="112058570"/>
<proteinExistence type="predicted"/>
<dbReference type="SUPFAM" id="SSF75217">
    <property type="entry name" value="alpha/beta knot"/>
    <property type="match status" value="1"/>
</dbReference>
<dbReference type="OrthoDB" id="241340at2759"/>
<evidence type="ECO:0000256" key="2">
    <source>
        <dbReference type="ARBA" id="ARBA00022679"/>
    </source>
</evidence>
<dbReference type="Gene3D" id="3.40.1280.10">
    <property type="match status" value="1"/>
</dbReference>
<dbReference type="KEGG" id="bany:112058570"/>
<evidence type="ECO:0000313" key="5">
    <source>
        <dbReference type="RefSeq" id="XP_023955278.2"/>
    </source>
</evidence>
<sequence>MNENEEILSFLDLLDLDEEVIDLRAKKLMERTTFTTQHLNNFLHLLKYKHLINVREDSECDNELEYHFIGKLITCVNEENADAVCKIITIILTLNESTVIFKSEHLIQQILAEIYLPVHTNGICADADLDKLRTSFLHLKICGSILDAVIKCNSNLSLPFLNTPLEQLIHSKDEKIFIYFLTNTVPRLFTGVKGYNILDRVWDFLKELKDDQVLIFLKVLCCLSNYYLPVADSEITIESKIVSENTFWDFILLGLSSEDAFERKQSLYLVKRAIDYIIKTKRSVKISSKSSFAWTENNKVNLKKLWDNYFILLDSLEEKQSNIVLPSLQLFELVKDVRNCWLSCAFNIGLKHDNTEVRFKCLHYHLQFGIQNVLEAKKILEVINDIVLFDHVHEWKIVKNELNNVIKDDTTLMKILKALPLIKWSPVPLYHLTKIMANFDRILCKNDQEFLINHISDLSKIPCNNVIIRKCIHLNISQLISKCCKELHWKKYIPAYACLQLDNTTHSGDGKFQKPFEELIKCNINIPTEDMVQFLYQISSSHANTDFALLYFKEHEDTDFINFIDDIVRKIEDISKRQYADKIDYLNEVIFIAHLYKRSLQKQGGIYEKINFHAAKNLKILLQYVMSILISDVILDVEKIAFLFENLDYVIAIQSNFSEIELVLKLYTTIILCLQDNDTTVDKKVLCNFMLCNLLNSPLIFKNYKQEVLDVKKVLEIIVNAKLTENFNKENSGRLRNAFYEKSCEIVNILMNWGYFKTNILGFIEVVIESGGYGCLKWILRIMNRILPTILDNKDIKFDVIKFFNRMWTEIEEIRSNSQYPICMKEFIILITQEALLENPFYNNIVLLYCSKIIEYAEIKNMPLYILVNQLNKINISKYNHMVYVLSEILLNPVIVKKDNKIVENALLEILQERMYGVDKQNIFFNSHIQLLTVSILSKISNPDILDTLTCFMIKKTEELFKNKQRYHSNSRHQLALQACLQNLLFILLKSRNVNFQNTALWCMEFLGRLPHQPFERICLEWYISLYFYLKESIIHEDIVNQLKSNNVPLPSQFMIMYWIVNHKIKADVCLSREYDFLMEFLLTHIMGPVFSIRLQAQYLSSVLYEANEHLHTNKLDTSKYTYMIEVINSTLQEIAKAGDKSFKKLKNDYYASHFDIVEDLIPCGIYWVLPRLLDVSSNAIAEDCFLRNVFGDIDDSFNLDDNDVFYSEWKVKRRSTSDMLKIKRNVNLVNKEFDNSKETGTIQKKYVPWKNMSDILVYDDENKNKKTELIVVASLIDKLPNLGGMARTSEVFGVQTYVVDSLRHMQDRQFQGLSVSAERWVTVEEVRPGEPLKEYLMMKKSEGYTAVAAEQTSSSMNLQKFKFPKKTILLLGNEKEGVPCDLLPLMDYCVEIPQQGVVRSLNVHVTAAIFIWEYARQNVL</sequence>
<evidence type="ECO:0000313" key="4">
    <source>
        <dbReference type="Proteomes" id="UP001652582"/>
    </source>
</evidence>
<dbReference type="CDD" id="cd18091">
    <property type="entry name" value="SpoU-like_TRM3-like"/>
    <property type="match status" value="1"/>
</dbReference>
<keyword evidence="4" id="KW-1185">Reference proteome</keyword>
<dbReference type="InterPro" id="IPR044748">
    <property type="entry name" value="Trm3/TARBP1_C"/>
</dbReference>
<dbReference type="InterPro" id="IPR045330">
    <property type="entry name" value="TRM3/TARBP1"/>
</dbReference>
<dbReference type="InterPro" id="IPR029026">
    <property type="entry name" value="tRNA_m1G_MTases_N"/>
</dbReference>
<feature type="domain" description="tRNA/rRNA methyltransferase SpoU type" evidence="3">
    <location>
        <begin position="1270"/>
        <end position="1412"/>
    </location>
</feature>
<organism evidence="4 5">
    <name type="scientific">Bicyclus anynana</name>
    <name type="common">Squinting bush brown butterfly</name>
    <dbReference type="NCBI Taxonomy" id="110368"/>
    <lineage>
        <taxon>Eukaryota</taxon>
        <taxon>Metazoa</taxon>
        <taxon>Ecdysozoa</taxon>
        <taxon>Arthropoda</taxon>
        <taxon>Hexapoda</taxon>
        <taxon>Insecta</taxon>
        <taxon>Pterygota</taxon>
        <taxon>Neoptera</taxon>
        <taxon>Endopterygota</taxon>
        <taxon>Lepidoptera</taxon>
        <taxon>Glossata</taxon>
        <taxon>Ditrysia</taxon>
        <taxon>Papilionoidea</taxon>
        <taxon>Nymphalidae</taxon>
        <taxon>Satyrinae</taxon>
        <taxon>Satyrini</taxon>
        <taxon>Mycalesina</taxon>
        <taxon>Bicyclus</taxon>
    </lineage>
</organism>
<dbReference type="PANTHER" id="PTHR12029:SF11">
    <property type="entry name" value="METHYLTRANSFERASE TARBP1-RELATED"/>
    <property type="match status" value="1"/>
</dbReference>
<keyword evidence="2" id="KW-0808">Transferase</keyword>
<dbReference type="Proteomes" id="UP001652582">
    <property type="component" value="Chromosome 9"/>
</dbReference>
<protein>
    <submittedName>
        <fullName evidence="5">Uncharacterized protein LOC112058570 isoform X1</fullName>
    </submittedName>
</protein>
<dbReference type="GO" id="GO:0003723">
    <property type="term" value="F:RNA binding"/>
    <property type="evidence" value="ECO:0007669"/>
    <property type="project" value="UniProtKB-KW"/>
</dbReference>
<name>A0A6J1PCA8_BICAN</name>
<dbReference type="PANTHER" id="PTHR12029">
    <property type="entry name" value="RNA METHYLTRANSFERASE"/>
    <property type="match status" value="1"/>
</dbReference>
<evidence type="ECO:0000259" key="3">
    <source>
        <dbReference type="Pfam" id="PF00588"/>
    </source>
</evidence>
<reference evidence="5" key="1">
    <citation type="submission" date="2025-08" db="UniProtKB">
        <authorList>
            <consortium name="RefSeq"/>
        </authorList>
    </citation>
    <scope>IDENTIFICATION</scope>
</reference>
<dbReference type="GO" id="GO:0141100">
    <property type="term" value="F:tRNA (guanine(18)-2'-O)-methyltransferase activity"/>
    <property type="evidence" value="ECO:0007669"/>
    <property type="project" value="UniProtKB-EC"/>
</dbReference>
<dbReference type="GO" id="GO:0030488">
    <property type="term" value="P:tRNA methylation"/>
    <property type="evidence" value="ECO:0007669"/>
    <property type="project" value="InterPro"/>
</dbReference>
<keyword evidence="1" id="KW-0489">Methyltransferase</keyword>